<organism evidence="7 8">
    <name type="scientific">Anaeramoeba flamelloides</name>
    <dbReference type="NCBI Taxonomy" id="1746091"/>
    <lineage>
        <taxon>Eukaryota</taxon>
        <taxon>Metamonada</taxon>
        <taxon>Anaeramoebidae</taxon>
        <taxon>Anaeramoeba</taxon>
    </lineage>
</organism>
<dbReference type="Pfam" id="PF16186">
    <property type="entry name" value="Arm_3"/>
    <property type="match status" value="1"/>
</dbReference>
<feature type="domain" description="IBB" evidence="6">
    <location>
        <begin position="1"/>
        <end position="56"/>
    </location>
</feature>
<dbReference type="GO" id="GO:0005737">
    <property type="term" value="C:cytoplasm"/>
    <property type="evidence" value="ECO:0007669"/>
    <property type="project" value="InterPro"/>
</dbReference>
<evidence type="ECO:0000256" key="5">
    <source>
        <dbReference type="PIRNR" id="PIRNR005673"/>
    </source>
</evidence>
<proteinExistence type="inferred from homology"/>
<accession>A0AAV7YG76</accession>
<reference evidence="7" key="1">
    <citation type="submission" date="2022-08" db="EMBL/GenBank/DDBJ databases">
        <title>Novel sulphate-reducing endosymbionts in the free-living metamonad Anaeramoeba.</title>
        <authorList>
            <person name="Jerlstrom-Hultqvist J."/>
            <person name="Cepicka I."/>
            <person name="Gallot-Lavallee L."/>
            <person name="Salas-Leiva D."/>
            <person name="Curtis B.A."/>
            <person name="Zahonova K."/>
            <person name="Pipaliya S."/>
            <person name="Dacks J."/>
            <person name="Roger A.J."/>
        </authorList>
    </citation>
    <scope>NUCLEOTIDE SEQUENCE</scope>
    <source>
        <strain evidence="7">Busselton2</strain>
    </source>
</reference>
<evidence type="ECO:0000256" key="3">
    <source>
        <dbReference type="ARBA" id="ARBA00022737"/>
    </source>
</evidence>
<keyword evidence="2 5" id="KW-0813">Transport</keyword>
<protein>
    <recommendedName>
        <fullName evidence="5">Importin subunit alpha</fullName>
    </recommendedName>
</protein>
<comment type="similarity">
    <text evidence="1 5">Belongs to the importin alpha family.</text>
</comment>
<dbReference type="AlphaFoldDB" id="A0AAV7YG76"/>
<dbReference type="PROSITE" id="PS51214">
    <property type="entry name" value="IBB"/>
    <property type="match status" value="1"/>
</dbReference>
<dbReference type="GO" id="GO:0006606">
    <property type="term" value="P:protein import into nucleus"/>
    <property type="evidence" value="ECO:0007669"/>
    <property type="project" value="InterPro"/>
</dbReference>
<dbReference type="InterPro" id="IPR032413">
    <property type="entry name" value="Arm_3"/>
</dbReference>
<dbReference type="Proteomes" id="UP001146793">
    <property type="component" value="Unassembled WGS sequence"/>
</dbReference>
<name>A0AAV7YG76_9EUKA</name>
<keyword evidence="4 5" id="KW-0653">Protein transport</keyword>
<evidence type="ECO:0000256" key="1">
    <source>
        <dbReference type="ARBA" id="ARBA00010394"/>
    </source>
</evidence>
<gene>
    <name evidence="7" type="ORF">M0812_23767</name>
</gene>
<dbReference type="EMBL" id="JANTQA010000057">
    <property type="protein sequence ID" value="KAJ3428444.1"/>
    <property type="molecule type" value="Genomic_DNA"/>
</dbReference>
<comment type="caution">
    <text evidence="7">The sequence shown here is derived from an EMBL/GenBank/DDBJ whole genome shotgun (WGS) entry which is preliminary data.</text>
</comment>
<evidence type="ECO:0000313" key="8">
    <source>
        <dbReference type="Proteomes" id="UP001146793"/>
    </source>
</evidence>
<dbReference type="InterPro" id="IPR002652">
    <property type="entry name" value="Importin-a_IBB"/>
</dbReference>
<dbReference type="PIRSF" id="PIRSF005673">
    <property type="entry name" value="Importin_alpha"/>
    <property type="match status" value="1"/>
</dbReference>
<dbReference type="GO" id="GO:0061608">
    <property type="term" value="F:nuclear import signal receptor activity"/>
    <property type="evidence" value="ECO:0007669"/>
    <property type="project" value="InterPro"/>
</dbReference>
<dbReference type="Gene3D" id="1.25.10.10">
    <property type="entry name" value="Leucine-rich Repeat Variant"/>
    <property type="match status" value="1"/>
</dbReference>
<dbReference type="Pfam" id="PF01749">
    <property type="entry name" value="IBB"/>
    <property type="match status" value="1"/>
</dbReference>
<sequence length="502" mass="57667">MSFQKKLAKRKNLFKGKGTQRQASKKREDLMIKISKQKKEELLSKKRNISQFLNENYEDKEHIQELINNLPEITSNLINSNYEDPLPLVQNLRTIVSTEDEPPMDEIIFSGVIPFIMNFMKDDSNNLLQYESAWIISNIASGASHHTEYVVNNDAISEFCRLLSSKDKKIQDQAIWGLGNIAGESAEYRDQILSLKVFPKIISLLKNEKSTLFLKNSIWTLSIFVKQQPPPNFDEIKEAFPIFYDLLQHEDQEICSSALWGLSWFSTGELENIQTIIELKIVPIIIEQFKNNNSKVYIPCIKILGNISSGTDLQTQIVIDNGFLPILKDFLKDENPILRREACWALSNLGAGTTEQLGQLFQQNIFHQLVKILKTDLWSIKKECCIVVTNIIEGATIEQIDFLISSGILYPLCAMLEFNDEYVLNVTLSALYTILKHGNQAKLMKENNGLLVANQYAVYIERAEGKTKIEKLINHKNQTISEYSENILKTFYKEEIEDYTEF</sequence>
<dbReference type="Pfam" id="PF00514">
    <property type="entry name" value="Arm"/>
    <property type="match status" value="2"/>
</dbReference>
<dbReference type="InterPro" id="IPR016024">
    <property type="entry name" value="ARM-type_fold"/>
</dbReference>
<evidence type="ECO:0000256" key="4">
    <source>
        <dbReference type="ARBA" id="ARBA00022927"/>
    </source>
</evidence>
<dbReference type="SMART" id="SM00185">
    <property type="entry name" value="ARM"/>
    <property type="match status" value="7"/>
</dbReference>
<dbReference type="InterPro" id="IPR000225">
    <property type="entry name" value="Armadillo"/>
</dbReference>
<dbReference type="SUPFAM" id="SSF48371">
    <property type="entry name" value="ARM repeat"/>
    <property type="match status" value="1"/>
</dbReference>
<evidence type="ECO:0000313" key="7">
    <source>
        <dbReference type="EMBL" id="KAJ3428444.1"/>
    </source>
</evidence>
<evidence type="ECO:0000259" key="6">
    <source>
        <dbReference type="PROSITE" id="PS51214"/>
    </source>
</evidence>
<dbReference type="InterPro" id="IPR024931">
    <property type="entry name" value="Importin_alpha"/>
</dbReference>
<dbReference type="InterPro" id="IPR011989">
    <property type="entry name" value="ARM-like"/>
</dbReference>
<evidence type="ECO:0000256" key="2">
    <source>
        <dbReference type="ARBA" id="ARBA00022448"/>
    </source>
</evidence>
<dbReference type="PANTHER" id="PTHR23316">
    <property type="entry name" value="IMPORTIN ALPHA"/>
    <property type="match status" value="1"/>
</dbReference>
<keyword evidence="3" id="KW-0677">Repeat</keyword>